<keyword evidence="2" id="KW-0812">Transmembrane</keyword>
<reference evidence="3" key="1">
    <citation type="journal article" date="2020" name="Stud. Mycol.">
        <title>101 Dothideomycetes genomes: a test case for predicting lifestyles and emergence of pathogens.</title>
        <authorList>
            <person name="Haridas S."/>
            <person name="Albert R."/>
            <person name="Binder M."/>
            <person name="Bloem J."/>
            <person name="Labutti K."/>
            <person name="Salamov A."/>
            <person name="Andreopoulos B."/>
            <person name="Baker S."/>
            <person name="Barry K."/>
            <person name="Bills G."/>
            <person name="Bluhm B."/>
            <person name="Cannon C."/>
            <person name="Castanera R."/>
            <person name="Culley D."/>
            <person name="Daum C."/>
            <person name="Ezra D."/>
            <person name="Gonzalez J."/>
            <person name="Henrissat B."/>
            <person name="Kuo A."/>
            <person name="Liang C."/>
            <person name="Lipzen A."/>
            <person name="Lutzoni F."/>
            <person name="Magnuson J."/>
            <person name="Mondo S."/>
            <person name="Nolan M."/>
            <person name="Ohm R."/>
            <person name="Pangilinan J."/>
            <person name="Park H.-J."/>
            <person name="Ramirez L."/>
            <person name="Alfaro M."/>
            <person name="Sun H."/>
            <person name="Tritt A."/>
            <person name="Yoshinaga Y."/>
            <person name="Zwiers L.-H."/>
            <person name="Turgeon B."/>
            <person name="Goodwin S."/>
            <person name="Spatafora J."/>
            <person name="Crous P."/>
            <person name="Grigoriev I."/>
        </authorList>
    </citation>
    <scope>NUCLEOTIDE SEQUENCE</scope>
    <source>
        <strain evidence="3">CBS 122367</strain>
    </source>
</reference>
<dbReference type="AlphaFoldDB" id="A0A6G1JCC0"/>
<name>A0A6G1JCC0_9PLEO</name>
<keyword evidence="2" id="KW-0472">Membrane</keyword>
<dbReference type="EMBL" id="MU005574">
    <property type="protein sequence ID" value="KAF2688214.1"/>
    <property type="molecule type" value="Genomic_DNA"/>
</dbReference>
<feature type="region of interest" description="Disordered" evidence="1">
    <location>
        <begin position="195"/>
        <end position="223"/>
    </location>
</feature>
<accession>A0A6G1JCC0</accession>
<evidence type="ECO:0000256" key="1">
    <source>
        <dbReference type="SAM" id="MobiDB-lite"/>
    </source>
</evidence>
<evidence type="ECO:0000256" key="2">
    <source>
        <dbReference type="SAM" id="Phobius"/>
    </source>
</evidence>
<keyword evidence="2" id="KW-1133">Transmembrane helix</keyword>
<organism evidence="3 4">
    <name type="scientific">Lentithecium fluviatile CBS 122367</name>
    <dbReference type="NCBI Taxonomy" id="1168545"/>
    <lineage>
        <taxon>Eukaryota</taxon>
        <taxon>Fungi</taxon>
        <taxon>Dikarya</taxon>
        <taxon>Ascomycota</taxon>
        <taxon>Pezizomycotina</taxon>
        <taxon>Dothideomycetes</taxon>
        <taxon>Pleosporomycetidae</taxon>
        <taxon>Pleosporales</taxon>
        <taxon>Massarineae</taxon>
        <taxon>Lentitheciaceae</taxon>
        <taxon>Lentithecium</taxon>
    </lineage>
</organism>
<gene>
    <name evidence="3" type="ORF">K458DRAFT_176607</name>
</gene>
<protein>
    <submittedName>
        <fullName evidence="3">Uncharacterized protein</fullName>
    </submittedName>
</protein>
<sequence>MNESGVHSSERHACITLSLRIQVFIPLSVHEHTTIQPALPSFHICSRRARTRRYRISAVFSMVCVLSGVLSCCLVRRAHPNRSETRALAVYHMDHSCFEQTTGGGRSKYNGKKRTSVACLPFPRCCSALMQSLGAMRERPFVIDMKGVWKSGSDTVRRLRCHSQVPRYLPSQSHSAATQITWLAHTPLLVGFAQSSGQAGRTHSEQPDSHPTLNLLTPSLARP</sequence>
<proteinExistence type="predicted"/>
<evidence type="ECO:0000313" key="3">
    <source>
        <dbReference type="EMBL" id="KAF2688214.1"/>
    </source>
</evidence>
<evidence type="ECO:0000313" key="4">
    <source>
        <dbReference type="Proteomes" id="UP000799291"/>
    </source>
</evidence>
<keyword evidence="4" id="KW-1185">Reference proteome</keyword>
<dbReference type="Proteomes" id="UP000799291">
    <property type="component" value="Unassembled WGS sequence"/>
</dbReference>
<feature type="transmembrane region" description="Helical" evidence="2">
    <location>
        <begin position="56"/>
        <end position="78"/>
    </location>
</feature>